<feature type="compositionally biased region" description="Basic and acidic residues" evidence="6">
    <location>
        <begin position="1103"/>
        <end position="1125"/>
    </location>
</feature>
<dbReference type="SMART" id="SM01122">
    <property type="entry name" value="DBC1"/>
    <property type="match status" value="1"/>
</dbReference>
<dbReference type="InterPro" id="IPR012340">
    <property type="entry name" value="NA-bd_OB-fold"/>
</dbReference>
<keyword evidence="3" id="KW-0597">Phosphoprotein</keyword>
<proteinExistence type="predicted"/>
<feature type="compositionally biased region" description="Basic and acidic residues" evidence="6">
    <location>
        <begin position="848"/>
        <end position="878"/>
    </location>
</feature>
<feature type="compositionally biased region" description="Basic and acidic residues" evidence="6">
    <location>
        <begin position="601"/>
        <end position="640"/>
    </location>
</feature>
<feature type="region of interest" description="Disordered" evidence="6">
    <location>
        <begin position="848"/>
        <end position="879"/>
    </location>
</feature>
<feature type="compositionally biased region" description="Basic and acidic residues" evidence="6">
    <location>
        <begin position="580"/>
        <end position="593"/>
    </location>
</feature>
<evidence type="ECO:0000256" key="3">
    <source>
        <dbReference type="ARBA" id="ARBA00022553"/>
    </source>
</evidence>
<gene>
    <name evidence="8" type="ORF">TGEB3V08_LOCUS5928</name>
</gene>
<evidence type="ECO:0000256" key="1">
    <source>
        <dbReference type="ARBA" id="ARBA00004496"/>
    </source>
</evidence>
<dbReference type="Pfam" id="PF14443">
    <property type="entry name" value="DBC1"/>
    <property type="match status" value="1"/>
</dbReference>
<feature type="domain" description="SAP" evidence="7">
    <location>
        <begin position="543"/>
        <end position="577"/>
    </location>
</feature>
<feature type="compositionally biased region" description="Acidic residues" evidence="6">
    <location>
        <begin position="1126"/>
        <end position="1142"/>
    </location>
</feature>
<feature type="region of interest" description="Disordered" evidence="6">
    <location>
        <begin position="580"/>
        <end position="640"/>
    </location>
</feature>
<sequence>MCLQASMMTPMAGAMGTAGVSMQAAMGNTQLYSQVGNVSYPTPRALNPTAFSNTTVANVPAATVAAPNTSAKQRVFTGTVTKVHDNFGFVDEDVFFQTSCCVKGSNPQVGDRVLVEASYNPNMPFKWNATRIQVLPTTSSNNSRGGGGGGLQQSPGNNMMKGFSNIGPNSYNAVPPPSENSNSGGGFGGRGPHPSRKPMGRRERSRDRKDTEEEDVERKKRREERAKEREEKDKRSPSVRRRSKSPRPRPARRTRIVPRYMVHIPKICLDLPEADVLELRRRYNNMYVPSDFFSTNFRWVDAFPPHTPFTLDQSCSFHVMNKEVDPVIENNTVLEPPDADYIFSAKVVDGSFSSQVMLMSMPTMEEIFRKCCSLAEDKEKERENDDARDFVHPTRLVNFLVGLRGKNETMAIGGPWSPSLDGQDPEKDPSVLVKTAIRTCRALTGVDLSHCTQWYRFLEIYYRRAETTHKGRLVPARVETVVLFLPDVWSCVPVRLEWDGLHHNYKKQLERRLKAEQDIAAGEGGESMGEIKKDPTHYSELDPKIMKVTELRTELEARLLSPKGLKSQLIARLTKTLKTEQDKAEEEKLKKAAEPPPPPKPEPKIEDDDKKRKEEEEKRKQDERERVAREKRYTLPDAPHILEHSFEVSLFAELFNEMLMRDFGFRIYKALEESPEKVKEEEKDRKKDKKDEKDRKDKDRKDDKDKKNGKKEDKDDKKNGKKDEHSKSDKKEDAKSKSDEKEKEDKDEDEEDDEEDDDNSKDGRRDKDKKSSIDRDKEKKKKEKVKMYTDDPNLLLSFVYFDQSHCGYIFDKDIEELLYTLGLNLSRAQVRKLVQKVVTRDSLHYRKLTDKPKKEEETAGKEPNDVKDKPKEERKETDPEALAALAYGNKRLLPVFEVGGSPPSKRARKDMEEPKESVALPDGYTMFRGSLLHVDQMREQLKRSEKARIDTEAKMLSLREELKEVKDRAVKTSISAKELATNLALTSKKLRHTENELAKMKANSEAFYEALEGIHEKVVPLLAETDVREINRRYLEEDECNSPPPTLKRLGREDGQVSSRWSDTVEPSHFRARTTLSKMRKDKTPVVVEVKEEQSWEDQYAESEARSEDFTNKEIKVETEDTGDKEGEENTETKDEDIMDLE</sequence>
<feature type="compositionally biased region" description="Acidic residues" evidence="6">
    <location>
        <begin position="745"/>
        <end position="759"/>
    </location>
</feature>
<dbReference type="InterPro" id="IPR036361">
    <property type="entry name" value="SAP_dom_sf"/>
</dbReference>
<dbReference type="GO" id="GO:0005737">
    <property type="term" value="C:cytoplasm"/>
    <property type="evidence" value="ECO:0007669"/>
    <property type="project" value="UniProtKB-SubCell"/>
</dbReference>
<keyword evidence="2" id="KW-0963">Cytoplasm</keyword>
<dbReference type="InterPro" id="IPR025954">
    <property type="entry name" value="DBC1/CARP1_inactive_NUDIX"/>
</dbReference>
<dbReference type="EMBL" id="OE841291">
    <property type="protein sequence ID" value="CAD7595193.1"/>
    <property type="molecule type" value="Genomic_DNA"/>
</dbReference>
<evidence type="ECO:0000256" key="4">
    <source>
        <dbReference type="ARBA" id="ARBA00023054"/>
    </source>
</evidence>
<evidence type="ECO:0000256" key="6">
    <source>
        <dbReference type="SAM" id="MobiDB-lite"/>
    </source>
</evidence>
<feature type="region of interest" description="Disordered" evidence="6">
    <location>
        <begin position="1037"/>
        <end position="1142"/>
    </location>
</feature>
<name>A0A7R9JZ26_TIMGE</name>
<dbReference type="InterPro" id="IPR025223">
    <property type="entry name" value="S1-like_RNA-bd_dom"/>
</dbReference>
<protein>
    <recommendedName>
        <fullName evidence="7">SAP domain-containing protein</fullName>
    </recommendedName>
</protein>
<evidence type="ECO:0000256" key="5">
    <source>
        <dbReference type="SAM" id="Coils"/>
    </source>
</evidence>
<feature type="compositionally biased region" description="Basic and acidic residues" evidence="6">
    <location>
        <begin position="671"/>
        <end position="744"/>
    </location>
</feature>
<dbReference type="Pfam" id="PF02037">
    <property type="entry name" value="SAP"/>
    <property type="match status" value="1"/>
</dbReference>
<dbReference type="Gene3D" id="2.40.50.140">
    <property type="entry name" value="Nucleic acid-binding proteins"/>
    <property type="match status" value="1"/>
</dbReference>
<dbReference type="InterPro" id="IPR025224">
    <property type="entry name" value="CCAR1/CCAR2"/>
</dbReference>
<dbReference type="PANTHER" id="PTHR14304:SF11">
    <property type="entry name" value="SAP DOMAIN-CONTAINING PROTEIN"/>
    <property type="match status" value="1"/>
</dbReference>
<comment type="subcellular location">
    <subcellularLocation>
        <location evidence="1">Cytoplasm</location>
    </subcellularLocation>
</comment>
<accession>A0A7R9JZ26</accession>
<dbReference type="PANTHER" id="PTHR14304">
    <property type="entry name" value="CELL DIVISION CYCLE AND APOPTOSIS REGULATOR PROTEIN"/>
    <property type="match status" value="1"/>
</dbReference>
<dbReference type="SMART" id="SM00513">
    <property type="entry name" value="SAP"/>
    <property type="match status" value="1"/>
</dbReference>
<organism evidence="8">
    <name type="scientific">Timema genevievae</name>
    <name type="common">Walking stick</name>
    <dbReference type="NCBI Taxonomy" id="629358"/>
    <lineage>
        <taxon>Eukaryota</taxon>
        <taxon>Metazoa</taxon>
        <taxon>Ecdysozoa</taxon>
        <taxon>Arthropoda</taxon>
        <taxon>Hexapoda</taxon>
        <taxon>Insecta</taxon>
        <taxon>Pterygota</taxon>
        <taxon>Neoptera</taxon>
        <taxon>Polyneoptera</taxon>
        <taxon>Phasmatodea</taxon>
        <taxon>Timematodea</taxon>
        <taxon>Timematoidea</taxon>
        <taxon>Timematidae</taxon>
        <taxon>Timema</taxon>
    </lineage>
</organism>
<feature type="compositionally biased region" description="Basic residues" evidence="6">
    <location>
        <begin position="237"/>
        <end position="254"/>
    </location>
</feature>
<dbReference type="InterPro" id="IPR045353">
    <property type="entry name" value="LAIKA"/>
</dbReference>
<evidence type="ECO:0000256" key="2">
    <source>
        <dbReference type="ARBA" id="ARBA00022490"/>
    </source>
</evidence>
<dbReference type="GO" id="GO:0006355">
    <property type="term" value="P:regulation of DNA-templated transcription"/>
    <property type="evidence" value="ECO:0007669"/>
    <property type="project" value="InterPro"/>
</dbReference>
<dbReference type="InterPro" id="IPR003034">
    <property type="entry name" value="SAP_dom"/>
</dbReference>
<dbReference type="AlphaFoldDB" id="A0A7R9JZ26"/>
<dbReference type="Pfam" id="PF19256">
    <property type="entry name" value="LAIKA"/>
    <property type="match status" value="1"/>
</dbReference>
<feature type="coiled-coil region" evidence="5">
    <location>
        <begin position="934"/>
        <end position="1003"/>
    </location>
</feature>
<evidence type="ECO:0000313" key="8">
    <source>
        <dbReference type="EMBL" id="CAD7595193.1"/>
    </source>
</evidence>
<evidence type="ECO:0000259" key="7">
    <source>
        <dbReference type="PROSITE" id="PS50800"/>
    </source>
</evidence>
<keyword evidence="4 5" id="KW-0175">Coiled coil</keyword>
<reference evidence="8" key="1">
    <citation type="submission" date="2020-11" db="EMBL/GenBank/DDBJ databases">
        <authorList>
            <person name="Tran Van P."/>
        </authorList>
    </citation>
    <scope>NUCLEOTIDE SEQUENCE</scope>
</reference>
<dbReference type="GO" id="GO:0005634">
    <property type="term" value="C:nucleus"/>
    <property type="evidence" value="ECO:0007669"/>
    <property type="project" value="TreeGrafter"/>
</dbReference>
<dbReference type="Pfam" id="PF14444">
    <property type="entry name" value="S1-like"/>
    <property type="match status" value="1"/>
</dbReference>
<feature type="compositionally biased region" description="Basic and acidic residues" evidence="6">
    <location>
        <begin position="223"/>
        <end position="236"/>
    </location>
</feature>
<feature type="compositionally biased region" description="Basic and acidic residues" evidence="6">
    <location>
        <begin position="760"/>
        <end position="777"/>
    </location>
</feature>
<feature type="region of interest" description="Disordered" evidence="6">
    <location>
        <begin position="137"/>
        <end position="254"/>
    </location>
</feature>
<feature type="region of interest" description="Disordered" evidence="6">
    <location>
        <begin position="671"/>
        <end position="787"/>
    </location>
</feature>
<dbReference type="PROSITE" id="PS50800">
    <property type="entry name" value="SAP"/>
    <property type="match status" value="1"/>
</dbReference>
<dbReference type="SUPFAM" id="SSF68906">
    <property type="entry name" value="SAP domain"/>
    <property type="match status" value="1"/>
</dbReference>
<feature type="compositionally biased region" description="Basic and acidic residues" evidence="6">
    <location>
        <begin position="200"/>
        <end position="211"/>
    </location>
</feature>